<dbReference type="SMART" id="SM00116">
    <property type="entry name" value="CBS"/>
    <property type="match status" value="2"/>
</dbReference>
<name>A0ABW9XCE8_9SPHN</name>
<feature type="domain" description="SIS" evidence="3">
    <location>
        <begin position="38"/>
        <end position="181"/>
    </location>
</feature>
<dbReference type="SUPFAM" id="SSF53697">
    <property type="entry name" value="SIS domain"/>
    <property type="match status" value="1"/>
</dbReference>
<feature type="domain" description="CBS" evidence="2">
    <location>
        <begin position="273"/>
        <end position="323"/>
    </location>
</feature>
<dbReference type="Pfam" id="PF01380">
    <property type="entry name" value="SIS"/>
    <property type="match status" value="1"/>
</dbReference>
<dbReference type="Gene3D" id="3.10.580.10">
    <property type="entry name" value="CBS-domain"/>
    <property type="match status" value="1"/>
</dbReference>
<dbReference type="Pfam" id="PF00571">
    <property type="entry name" value="CBS"/>
    <property type="match status" value="2"/>
</dbReference>
<dbReference type="CDD" id="cd04604">
    <property type="entry name" value="CBS_pair_SIS_assoc"/>
    <property type="match status" value="1"/>
</dbReference>
<keyword evidence="5" id="KW-1185">Reference proteome</keyword>
<dbReference type="InterPro" id="IPR046342">
    <property type="entry name" value="CBS_dom_sf"/>
</dbReference>
<gene>
    <name evidence="4" type="ORF">GTZ99_06410</name>
</gene>
<dbReference type="Proteomes" id="UP000753724">
    <property type="component" value="Unassembled WGS sequence"/>
</dbReference>
<reference evidence="5" key="1">
    <citation type="submission" date="2020-01" db="EMBL/GenBank/DDBJ databases">
        <title>Sphingomonas sp. strain CSW-10.</title>
        <authorList>
            <person name="Chen W.-M."/>
        </authorList>
    </citation>
    <scope>NUCLEOTIDE SEQUENCE [LARGE SCALE GENOMIC DNA]</scope>
    <source>
        <strain evidence="5">FSY-8</strain>
    </source>
</reference>
<dbReference type="Gene3D" id="3.40.50.10490">
    <property type="entry name" value="Glucose-6-phosphate isomerase like protein, domain 1"/>
    <property type="match status" value="1"/>
</dbReference>
<dbReference type="PANTHER" id="PTHR42745:SF1">
    <property type="entry name" value="ARABINOSE 5-PHOSPHATE ISOMERASE KDSD"/>
    <property type="match status" value="1"/>
</dbReference>
<accession>A0ABW9XCE8</accession>
<dbReference type="InterPro" id="IPR046348">
    <property type="entry name" value="SIS_dom_sf"/>
</dbReference>
<evidence type="ECO:0000256" key="1">
    <source>
        <dbReference type="PROSITE-ProRule" id="PRU00703"/>
    </source>
</evidence>
<evidence type="ECO:0000259" key="3">
    <source>
        <dbReference type="PROSITE" id="PS51464"/>
    </source>
</evidence>
<dbReference type="PROSITE" id="PS51464">
    <property type="entry name" value="SIS"/>
    <property type="match status" value="1"/>
</dbReference>
<dbReference type="CDD" id="cd05014">
    <property type="entry name" value="SIS_Kpsf"/>
    <property type="match status" value="1"/>
</dbReference>
<protein>
    <submittedName>
        <fullName evidence="4">SIS domain-containing protein</fullName>
    </submittedName>
</protein>
<feature type="domain" description="CBS" evidence="2">
    <location>
        <begin position="206"/>
        <end position="264"/>
    </location>
</feature>
<dbReference type="InterPro" id="IPR001347">
    <property type="entry name" value="SIS_dom"/>
</dbReference>
<proteinExistence type="predicted"/>
<dbReference type="PANTHER" id="PTHR42745">
    <property type="match status" value="1"/>
</dbReference>
<evidence type="ECO:0000313" key="4">
    <source>
        <dbReference type="EMBL" id="NBC36189.1"/>
    </source>
</evidence>
<dbReference type="PROSITE" id="PS51371">
    <property type="entry name" value="CBS"/>
    <property type="match status" value="2"/>
</dbReference>
<dbReference type="InterPro" id="IPR035474">
    <property type="entry name" value="SIS_Kpsf"/>
</dbReference>
<dbReference type="InterPro" id="IPR050986">
    <property type="entry name" value="GutQ/KpsF_isomerases"/>
</dbReference>
<organism evidence="4 5">
    <name type="scientific">Novosphingobium ovatum</name>
    <dbReference type="NCBI Taxonomy" id="1908523"/>
    <lineage>
        <taxon>Bacteria</taxon>
        <taxon>Pseudomonadati</taxon>
        <taxon>Pseudomonadota</taxon>
        <taxon>Alphaproteobacteria</taxon>
        <taxon>Sphingomonadales</taxon>
        <taxon>Sphingomonadaceae</taxon>
        <taxon>Novosphingobium</taxon>
    </lineage>
</organism>
<comment type="caution">
    <text evidence="4">The sequence shown here is derived from an EMBL/GenBank/DDBJ whole genome shotgun (WGS) entry which is preliminary data.</text>
</comment>
<dbReference type="EMBL" id="JAAAPO010000002">
    <property type="protein sequence ID" value="NBC36189.1"/>
    <property type="molecule type" value="Genomic_DNA"/>
</dbReference>
<evidence type="ECO:0000313" key="5">
    <source>
        <dbReference type="Proteomes" id="UP000753724"/>
    </source>
</evidence>
<keyword evidence="1" id="KW-0129">CBS domain</keyword>
<sequence>MLTPVAAPTHEWALDVLRGEMEAIASLMANPPPQLTDAIHHLAGVRLPVLCCGVGKSGLVAAKVAATMSSLGIPAFTLSAGDAAHGDLGAVNHGSTVLMFSNSGTTTELIRLLPGLRARGCQLIGIVGHMASPLGQAMHILLHAPILREADHLNMAPTASTTLHMALGDALAVAVSRLRGFGRDDFLQTHPAGQLGHSAQPVRAIMRGGEDLPRVLPHMALSEAIAIMSTGRMGAACVVDWEDRLLGLIVDGDIRRAIQGRADIYAITVGEVMRRDPVCLSAGASVGDAVATSRAHGGLLVLPVTDDAGHLLGMVHGVDLVQN</sequence>
<evidence type="ECO:0000259" key="2">
    <source>
        <dbReference type="PROSITE" id="PS51371"/>
    </source>
</evidence>
<dbReference type="InterPro" id="IPR000644">
    <property type="entry name" value="CBS_dom"/>
</dbReference>